<proteinExistence type="predicted"/>
<evidence type="ECO:0000256" key="1">
    <source>
        <dbReference type="SAM" id="MobiDB-lite"/>
    </source>
</evidence>
<protein>
    <submittedName>
        <fullName evidence="2">Uncharacterized protein</fullName>
    </submittedName>
</protein>
<organism evidence="2 3">
    <name type="scientific">Methylorubrum zatmanii</name>
    <dbReference type="NCBI Taxonomy" id="29429"/>
    <lineage>
        <taxon>Bacteria</taxon>
        <taxon>Pseudomonadati</taxon>
        <taxon>Pseudomonadota</taxon>
        <taxon>Alphaproteobacteria</taxon>
        <taxon>Hyphomicrobiales</taxon>
        <taxon>Methylobacteriaceae</taxon>
        <taxon>Methylorubrum</taxon>
    </lineage>
</organism>
<evidence type="ECO:0000313" key="2">
    <source>
        <dbReference type="EMBL" id="MFC6388785.1"/>
    </source>
</evidence>
<feature type="region of interest" description="Disordered" evidence="1">
    <location>
        <begin position="111"/>
        <end position="146"/>
    </location>
</feature>
<feature type="region of interest" description="Disordered" evidence="1">
    <location>
        <begin position="1"/>
        <end position="33"/>
    </location>
</feature>
<dbReference type="Proteomes" id="UP001596237">
    <property type="component" value="Unassembled WGS sequence"/>
</dbReference>
<sequence length="146" mass="15998">MIARAAARALSRMPRNAEKSIRSNFRQLADDPSERTITIEAPRACSADAVWHVSPPRAEAPSVGLASTHSGPTIPQNWSSRESAARCFEAAGAASQHEGGRMRQHVLVKQALERDDHRRRRAGDYQRIARPLAIDAEDSVPEPAGR</sequence>
<evidence type="ECO:0000313" key="3">
    <source>
        <dbReference type="Proteomes" id="UP001596237"/>
    </source>
</evidence>
<comment type="caution">
    <text evidence="2">The sequence shown here is derived from an EMBL/GenBank/DDBJ whole genome shotgun (WGS) entry which is preliminary data.</text>
</comment>
<dbReference type="RefSeq" id="WP_192284687.1">
    <property type="nucleotide sequence ID" value="NZ_JBHSTT010000019.1"/>
</dbReference>
<name>A0ABW1WL76_9HYPH</name>
<accession>A0ABW1WL76</accession>
<keyword evidence="3" id="KW-1185">Reference proteome</keyword>
<feature type="region of interest" description="Disordered" evidence="1">
    <location>
        <begin position="57"/>
        <end position="80"/>
    </location>
</feature>
<dbReference type="EMBL" id="JBHSTT010000019">
    <property type="protein sequence ID" value="MFC6388785.1"/>
    <property type="molecule type" value="Genomic_DNA"/>
</dbReference>
<gene>
    <name evidence="2" type="ORF">ACFQDP_05445</name>
</gene>
<feature type="compositionally biased region" description="Polar residues" evidence="1">
    <location>
        <begin position="65"/>
        <end position="80"/>
    </location>
</feature>
<reference evidence="3" key="1">
    <citation type="journal article" date="2019" name="Int. J. Syst. Evol. Microbiol.">
        <title>The Global Catalogue of Microorganisms (GCM) 10K type strain sequencing project: providing services to taxonomists for standard genome sequencing and annotation.</title>
        <authorList>
            <consortium name="The Broad Institute Genomics Platform"/>
            <consortium name="The Broad Institute Genome Sequencing Center for Infectious Disease"/>
            <person name="Wu L."/>
            <person name="Ma J."/>
        </authorList>
    </citation>
    <scope>NUCLEOTIDE SEQUENCE [LARGE SCALE GENOMIC DNA]</scope>
    <source>
        <strain evidence="3">CCUG 36916</strain>
    </source>
</reference>